<protein>
    <submittedName>
        <fullName evidence="2">Uncharacterized protein</fullName>
    </submittedName>
</protein>
<feature type="region of interest" description="Disordered" evidence="1">
    <location>
        <begin position="151"/>
        <end position="176"/>
    </location>
</feature>
<organism evidence="2 3">
    <name type="scientific">Tanacetum coccineum</name>
    <dbReference type="NCBI Taxonomy" id="301880"/>
    <lineage>
        <taxon>Eukaryota</taxon>
        <taxon>Viridiplantae</taxon>
        <taxon>Streptophyta</taxon>
        <taxon>Embryophyta</taxon>
        <taxon>Tracheophyta</taxon>
        <taxon>Spermatophyta</taxon>
        <taxon>Magnoliopsida</taxon>
        <taxon>eudicotyledons</taxon>
        <taxon>Gunneridae</taxon>
        <taxon>Pentapetalae</taxon>
        <taxon>asterids</taxon>
        <taxon>campanulids</taxon>
        <taxon>Asterales</taxon>
        <taxon>Asteraceae</taxon>
        <taxon>Asteroideae</taxon>
        <taxon>Anthemideae</taxon>
        <taxon>Anthemidinae</taxon>
        <taxon>Tanacetum</taxon>
    </lineage>
</organism>
<evidence type="ECO:0000313" key="2">
    <source>
        <dbReference type="EMBL" id="GJS85305.1"/>
    </source>
</evidence>
<sequence>MPAQSATQYWQPGTSSQPGSYYSFGQVPSHMVRPNLQTTIVTHHDVDEIFDQNILNRGKGEQFPSKYKLTPFTEQPPTTNLPKQRVNKTKNKEIRPVVHGTVPDRSFRVTFKSPRAFGEQDLMIETTCSSFPSLRKLSMSPKHPVTVTDIYEKDKIEAKNDKTKHETEKSVQEPGN</sequence>
<gene>
    <name evidence="2" type="ORF">Tco_0751846</name>
</gene>
<feature type="region of interest" description="Disordered" evidence="1">
    <location>
        <begin position="72"/>
        <end position="94"/>
    </location>
</feature>
<dbReference type="EMBL" id="BQNB010011039">
    <property type="protein sequence ID" value="GJS85305.1"/>
    <property type="molecule type" value="Genomic_DNA"/>
</dbReference>
<evidence type="ECO:0000313" key="3">
    <source>
        <dbReference type="Proteomes" id="UP001151760"/>
    </source>
</evidence>
<accession>A0ABQ4Z5B2</accession>
<name>A0ABQ4Z5B2_9ASTR</name>
<reference evidence="2" key="2">
    <citation type="submission" date="2022-01" db="EMBL/GenBank/DDBJ databases">
        <authorList>
            <person name="Yamashiro T."/>
            <person name="Shiraishi A."/>
            <person name="Satake H."/>
            <person name="Nakayama K."/>
        </authorList>
    </citation>
    <scope>NUCLEOTIDE SEQUENCE</scope>
</reference>
<dbReference type="Proteomes" id="UP001151760">
    <property type="component" value="Unassembled WGS sequence"/>
</dbReference>
<feature type="compositionally biased region" description="Polar residues" evidence="1">
    <location>
        <begin position="72"/>
        <end position="82"/>
    </location>
</feature>
<proteinExistence type="predicted"/>
<keyword evidence="3" id="KW-1185">Reference proteome</keyword>
<comment type="caution">
    <text evidence="2">The sequence shown here is derived from an EMBL/GenBank/DDBJ whole genome shotgun (WGS) entry which is preliminary data.</text>
</comment>
<evidence type="ECO:0000256" key="1">
    <source>
        <dbReference type="SAM" id="MobiDB-lite"/>
    </source>
</evidence>
<reference evidence="2" key="1">
    <citation type="journal article" date="2022" name="Int. J. Mol. Sci.">
        <title>Draft Genome of Tanacetum Coccineum: Genomic Comparison of Closely Related Tanacetum-Family Plants.</title>
        <authorList>
            <person name="Yamashiro T."/>
            <person name="Shiraishi A."/>
            <person name="Nakayama K."/>
            <person name="Satake H."/>
        </authorList>
    </citation>
    <scope>NUCLEOTIDE SEQUENCE</scope>
</reference>